<dbReference type="GO" id="GO:0015934">
    <property type="term" value="C:large ribosomal subunit"/>
    <property type="evidence" value="ECO:0007669"/>
    <property type="project" value="InterPro"/>
</dbReference>
<keyword evidence="3 5" id="KW-0687">Ribonucleoprotein</keyword>
<proteinExistence type="inferred from homology"/>
<reference evidence="7 8" key="1">
    <citation type="submission" date="2019-03" db="EMBL/GenBank/DDBJ databases">
        <title>Arenimonas daejeonensis sp. nov., isolated from compost.</title>
        <authorList>
            <person name="Jeon C.O."/>
        </authorList>
    </citation>
    <scope>NUCLEOTIDE SEQUENCE [LARGE SCALE GENOMIC DNA]</scope>
    <source>
        <strain evidence="7 8">R29</strain>
    </source>
</reference>
<dbReference type="AlphaFoldDB" id="A0A5C4RUP9"/>
<dbReference type="InterPro" id="IPR044957">
    <property type="entry name" value="Ribosomal_bL32_bact"/>
</dbReference>
<dbReference type="OrthoDB" id="9801927at2"/>
<dbReference type="InterPro" id="IPR011332">
    <property type="entry name" value="Ribosomal_zn-bd"/>
</dbReference>
<keyword evidence="8" id="KW-1185">Reference proteome</keyword>
<comment type="caution">
    <text evidence="7">The sequence shown here is derived from an EMBL/GenBank/DDBJ whole genome shotgun (WGS) entry which is preliminary data.</text>
</comment>
<dbReference type="GO" id="GO:0003735">
    <property type="term" value="F:structural constituent of ribosome"/>
    <property type="evidence" value="ECO:0007669"/>
    <property type="project" value="InterPro"/>
</dbReference>
<dbReference type="PANTHER" id="PTHR35534">
    <property type="entry name" value="50S RIBOSOMAL PROTEIN L32"/>
    <property type="match status" value="1"/>
</dbReference>
<comment type="similarity">
    <text evidence="1 5">Belongs to the bacterial ribosomal protein bL32 family.</text>
</comment>
<dbReference type="GO" id="GO:0006412">
    <property type="term" value="P:translation"/>
    <property type="evidence" value="ECO:0007669"/>
    <property type="project" value="UniProtKB-UniRule"/>
</dbReference>
<evidence type="ECO:0000256" key="5">
    <source>
        <dbReference type="HAMAP-Rule" id="MF_00340"/>
    </source>
</evidence>
<sequence length="64" mass="7158">MAVQKSRVTPSRRGQRRSHDALTAKQLATDPTSGETHLRHHVTKDGYYRGKKVIDVKSSVVAED</sequence>
<name>A0A5C4RUP9_9GAMM</name>
<feature type="region of interest" description="Disordered" evidence="6">
    <location>
        <begin position="1"/>
        <end position="43"/>
    </location>
</feature>
<evidence type="ECO:0000313" key="8">
    <source>
        <dbReference type="Proteomes" id="UP000305760"/>
    </source>
</evidence>
<evidence type="ECO:0000256" key="4">
    <source>
        <dbReference type="ARBA" id="ARBA00035178"/>
    </source>
</evidence>
<protein>
    <recommendedName>
        <fullName evidence="4 5">Large ribosomal subunit protein bL32</fullName>
    </recommendedName>
</protein>
<evidence type="ECO:0000256" key="3">
    <source>
        <dbReference type="ARBA" id="ARBA00023274"/>
    </source>
</evidence>
<evidence type="ECO:0000256" key="1">
    <source>
        <dbReference type="ARBA" id="ARBA00008560"/>
    </source>
</evidence>
<organism evidence="7 8">
    <name type="scientific">Arenimonas terrae</name>
    <dbReference type="NCBI Taxonomy" id="2546226"/>
    <lineage>
        <taxon>Bacteria</taxon>
        <taxon>Pseudomonadati</taxon>
        <taxon>Pseudomonadota</taxon>
        <taxon>Gammaproteobacteria</taxon>
        <taxon>Lysobacterales</taxon>
        <taxon>Lysobacteraceae</taxon>
        <taxon>Arenimonas</taxon>
    </lineage>
</organism>
<dbReference type="PANTHER" id="PTHR35534:SF1">
    <property type="entry name" value="LARGE RIBOSOMAL SUBUNIT PROTEIN BL32"/>
    <property type="match status" value="1"/>
</dbReference>
<dbReference type="RefSeq" id="WP_139446180.1">
    <property type="nucleotide sequence ID" value="NZ_SMDR01000001.1"/>
</dbReference>
<dbReference type="HAMAP" id="MF_00340">
    <property type="entry name" value="Ribosomal_bL32"/>
    <property type="match status" value="1"/>
</dbReference>
<evidence type="ECO:0000256" key="6">
    <source>
        <dbReference type="SAM" id="MobiDB-lite"/>
    </source>
</evidence>
<dbReference type="Proteomes" id="UP000305760">
    <property type="component" value="Unassembled WGS sequence"/>
</dbReference>
<dbReference type="EMBL" id="SMDR01000001">
    <property type="protein sequence ID" value="TNJ35073.1"/>
    <property type="molecule type" value="Genomic_DNA"/>
</dbReference>
<keyword evidence="2 5" id="KW-0689">Ribosomal protein</keyword>
<dbReference type="SUPFAM" id="SSF57829">
    <property type="entry name" value="Zn-binding ribosomal proteins"/>
    <property type="match status" value="1"/>
</dbReference>
<dbReference type="NCBIfam" id="TIGR01031">
    <property type="entry name" value="rpmF_bact"/>
    <property type="match status" value="1"/>
</dbReference>
<evidence type="ECO:0000256" key="2">
    <source>
        <dbReference type="ARBA" id="ARBA00022980"/>
    </source>
</evidence>
<evidence type="ECO:0000313" key="7">
    <source>
        <dbReference type="EMBL" id="TNJ35073.1"/>
    </source>
</evidence>
<dbReference type="InterPro" id="IPR002677">
    <property type="entry name" value="Ribosomal_bL32"/>
</dbReference>
<dbReference type="Pfam" id="PF01783">
    <property type="entry name" value="Ribosomal_L32p"/>
    <property type="match status" value="1"/>
</dbReference>
<gene>
    <name evidence="5" type="primary">rpmF</name>
    <name evidence="7" type="ORF">E1B00_04675</name>
</gene>
<accession>A0A5C4RUP9</accession>